<comment type="similarity">
    <text evidence="1">Belongs to the peptidase A1 family.</text>
</comment>
<gene>
    <name evidence="6" type="ORF">STAS_11417</name>
</gene>
<dbReference type="GO" id="GO:0004190">
    <property type="term" value="F:aspartic-type endopeptidase activity"/>
    <property type="evidence" value="ECO:0007669"/>
    <property type="project" value="InterPro"/>
</dbReference>
<evidence type="ECO:0000313" key="7">
    <source>
        <dbReference type="Proteomes" id="UP000325081"/>
    </source>
</evidence>
<feature type="region of interest" description="Disordered" evidence="3">
    <location>
        <begin position="403"/>
        <end position="434"/>
    </location>
</feature>
<dbReference type="OrthoDB" id="2747330at2759"/>
<keyword evidence="7" id="KW-1185">Reference proteome</keyword>
<feature type="compositionally biased region" description="Low complexity" evidence="3">
    <location>
        <begin position="403"/>
        <end position="418"/>
    </location>
</feature>
<dbReference type="SUPFAM" id="SSF50630">
    <property type="entry name" value="Acid proteases"/>
    <property type="match status" value="1"/>
</dbReference>
<comment type="caution">
    <text evidence="6">The sequence shown here is derived from an EMBL/GenBank/DDBJ whole genome shotgun (WGS) entry which is preliminary data.</text>
</comment>
<evidence type="ECO:0000256" key="2">
    <source>
        <dbReference type="PIRSR" id="PIRSR601461-1"/>
    </source>
</evidence>
<dbReference type="FunFam" id="2.40.70.10:FF:000012">
    <property type="entry name" value="Aspartyl protease family protein 1"/>
    <property type="match status" value="1"/>
</dbReference>
<dbReference type="InterPro" id="IPR034164">
    <property type="entry name" value="Pepsin-like_dom"/>
</dbReference>
<dbReference type="Proteomes" id="UP000325081">
    <property type="component" value="Unassembled WGS sequence"/>
</dbReference>
<evidence type="ECO:0000256" key="4">
    <source>
        <dbReference type="SAM" id="SignalP"/>
    </source>
</evidence>
<dbReference type="InterPro" id="IPR001461">
    <property type="entry name" value="Aspartic_peptidase_A1"/>
</dbReference>
<organism evidence="6 7">
    <name type="scientific">Striga asiatica</name>
    <name type="common">Asiatic witchweed</name>
    <name type="synonym">Buchnera asiatica</name>
    <dbReference type="NCBI Taxonomy" id="4170"/>
    <lineage>
        <taxon>Eukaryota</taxon>
        <taxon>Viridiplantae</taxon>
        <taxon>Streptophyta</taxon>
        <taxon>Embryophyta</taxon>
        <taxon>Tracheophyta</taxon>
        <taxon>Spermatophyta</taxon>
        <taxon>Magnoliopsida</taxon>
        <taxon>eudicotyledons</taxon>
        <taxon>Gunneridae</taxon>
        <taxon>Pentapetalae</taxon>
        <taxon>asterids</taxon>
        <taxon>lamiids</taxon>
        <taxon>Lamiales</taxon>
        <taxon>Orobanchaceae</taxon>
        <taxon>Buchnereae</taxon>
        <taxon>Striga</taxon>
    </lineage>
</organism>
<dbReference type="PROSITE" id="PS51257">
    <property type="entry name" value="PROKAR_LIPOPROTEIN"/>
    <property type="match status" value="1"/>
</dbReference>
<evidence type="ECO:0000313" key="6">
    <source>
        <dbReference type="EMBL" id="GER35154.1"/>
    </source>
</evidence>
<proteinExistence type="inferred from homology"/>
<keyword evidence="4" id="KW-0732">Signal</keyword>
<dbReference type="InterPro" id="IPR001969">
    <property type="entry name" value="Aspartic_peptidase_AS"/>
</dbReference>
<feature type="domain" description="Peptidase A1" evidence="5">
    <location>
        <begin position="69"/>
        <end position="412"/>
    </location>
</feature>
<keyword evidence="6" id="KW-0378">Hydrolase</keyword>
<name>A0A5A7PQX6_STRAF</name>
<sequence>MEIRLILLLFSLIACGLAEPIVYSARLVHRFSDEAKAHAGVRVSKNGAGTGGGPWPQRRSLEYYRRLLNYMWIALGTPKVSFLVALDTGSDLSWVPCDCVQCAPLSSSYYGSLDQDLNEYNPSSSSTSKTLSCSHHLCNMGPECLNPKQQCSYTVNYYSDDTSTSGFLVQDVLHLLPGHSDGLNKSVRAPVVIGCGSKQTGGYLSGVAPDGLLGLGLGEISVPSFLAKAGYIKNSFSLCFNEDDSGRLLFGDQGVAGQETTPFLPFNGKNSTYIVGVDACCIGSTCLNETNVEMLVDSGTSFTFLPDQIYQRVVEELDKQVNASKSTFKGYPWQYCYKSSSLEVSKVVPSFTLKFASAKGFVIKNPVFDIYGTQGAVGFCLAIQPTTEIVGTIGRHDLNNGVPLNASSSSNSPNSLPSTEQQSGPNGHAVSPAVAERTPSTSSITCPSFLVNFFLLLFINILPFEVFV</sequence>
<dbReference type="CDD" id="cd05471">
    <property type="entry name" value="pepsin_like"/>
    <property type="match status" value="1"/>
</dbReference>
<dbReference type="InterPro" id="IPR032861">
    <property type="entry name" value="TAXi_N"/>
</dbReference>
<accession>A0A5A7PQX6</accession>
<dbReference type="PANTHER" id="PTHR13683">
    <property type="entry name" value="ASPARTYL PROTEASES"/>
    <property type="match status" value="1"/>
</dbReference>
<feature type="active site" evidence="2">
    <location>
        <position position="87"/>
    </location>
</feature>
<feature type="signal peptide" evidence="4">
    <location>
        <begin position="1"/>
        <end position="18"/>
    </location>
</feature>
<evidence type="ECO:0000256" key="1">
    <source>
        <dbReference type="ARBA" id="ARBA00007447"/>
    </source>
</evidence>
<feature type="chain" id="PRO_5022756264" evidence="4">
    <location>
        <begin position="19"/>
        <end position="468"/>
    </location>
</feature>
<dbReference type="Gene3D" id="2.40.70.10">
    <property type="entry name" value="Acid Proteases"/>
    <property type="match status" value="2"/>
</dbReference>
<keyword evidence="6" id="KW-0645">Protease</keyword>
<evidence type="ECO:0000256" key="3">
    <source>
        <dbReference type="SAM" id="MobiDB-lite"/>
    </source>
</evidence>
<feature type="active site" evidence="2">
    <location>
        <position position="297"/>
    </location>
</feature>
<reference evidence="7" key="1">
    <citation type="journal article" date="2019" name="Curr. Biol.">
        <title>Genome Sequence of Striga asiatica Provides Insight into the Evolution of Plant Parasitism.</title>
        <authorList>
            <person name="Yoshida S."/>
            <person name="Kim S."/>
            <person name="Wafula E.K."/>
            <person name="Tanskanen J."/>
            <person name="Kim Y.M."/>
            <person name="Honaas L."/>
            <person name="Yang Z."/>
            <person name="Spallek T."/>
            <person name="Conn C.E."/>
            <person name="Ichihashi Y."/>
            <person name="Cheong K."/>
            <person name="Cui S."/>
            <person name="Der J.P."/>
            <person name="Gundlach H."/>
            <person name="Jiao Y."/>
            <person name="Hori C."/>
            <person name="Ishida J.K."/>
            <person name="Kasahara H."/>
            <person name="Kiba T."/>
            <person name="Kim M.S."/>
            <person name="Koo N."/>
            <person name="Laohavisit A."/>
            <person name="Lee Y.H."/>
            <person name="Lumba S."/>
            <person name="McCourt P."/>
            <person name="Mortimer J.C."/>
            <person name="Mutuku J.M."/>
            <person name="Nomura T."/>
            <person name="Sasaki-Sekimoto Y."/>
            <person name="Seto Y."/>
            <person name="Wang Y."/>
            <person name="Wakatake T."/>
            <person name="Sakakibara H."/>
            <person name="Demura T."/>
            <person name="Yamaguchi S."/>
            <person name="Yoneyama K."/>
            <person name="Manabe R.I."/>
            <person name="Nelson D.C."/>
            <person name="Schulman A.H."/>
            <person name="Timko M.P."/>
            <person name="dePamphilis C.W."/>
            <person name="Choi D."/>
            <person name="Shirasu K."/>
        </authorList>
    </citation>
    <scope>NUCLEOTIDE SEQUENCE [LARGE SCALE GENOMIC DNA]</scope>
    <source>
        <strain evidence="7">cv. UVA1</strain>
    </source>
</reference>
<dbReference type="PROSITE" id="PS51767">
    <property type="entry name" value="PEPTIDASE_A1"/>
    <property type="match status" value="1"/>
</dbReference>
<dbReference type="Pfam" id="PF14543">
    <property type="entry name" value="TAXi_N"/>
    <property type="match status" value="1"/>
</dbReference>
<dbReference type="PROSITE" id="PS00141">
    <property type="entry name" value="ASP_PROTEASE"/>
    <property type="match status" value="2"/>
</dbReference>
<dbReference type="EMBL" id="BKCP01004960">
    <property type="protein sequence ID" value="GER35154.1"/>
    <property type="molecule type" value="Genomic_DNA"/>
</dbReference>
<dbReference type="Pfam" id="PF14541">
    <property type="entry name" value="TAXi_C"/>
    <property type="match status" value="1"/>
</dbReference>
<dbReference type="PANTHER" id="PTHR13683:SF743">
    <property type="entry name" value="ASPARTIC PROTEINASE-LIKE PROTEIN 1"/>
    <property type="match status" value="1"/>
</dbReference>
<evidence type="ECO:0000259" key="5">
    <source>
        <dbReference type="PROSITE" id="PS51767"/>
    </source>
</evidence>
<dbReference type="InterPro" id="IPR033121">
    <property type="entry name" value="PEPTIDASE_A1"/>
</dbReference>
<dbReference type="AlphaFoldDB" id="A0A5A7PQX6"/>
<dbReference type="InterPro" id="IPR021109">
    <property type="entry name" value="Peptidase_aspartic_dom_sf"/>
</dbReference>
<dbReference type="InterPro" id="IPR032799">
    <property type="entry name" value="TAXi_C"/>
</dbReference>
<dbReference type="GO" id="GO:0006508">
    <property type="term" value="P:proteolysis"/>
    <property type="evidence" value="ECO:0007669"/>
    <property type="project" value="UniProtKB-KW"/>
</dbReference>
<protein>
    <submittedName>
        <fullName evidence="6">Eukaryotic aspartyl protease family protein</fullName>
    </submittedName>
</protein>